<accession>A0AAD9E852</accession>
<sequence length="93" mass="10478">MEFRRNRGRLLSSAGSPSISNVLQTAHVHRRLLCVAPTSASLEPCGPQLRSLYRVGPGARDSSSNSNNNGFVYRSPPIFVRLLKRSPWRRIRF</sequence>
<dbReference type="EMBL" id="JAQOWY010000751">
    <property type="protein sequence ID" value="KAK1838890.1"/>
    <property type="molecule type" value="Genomic_DNA"/>
</dbReference>
<organism evidence="1 2">
    <name type="scientific">Colletotrichum chrysophilum</name>
    <dbReference type="NCBI Taxonomy" id="1836956"/>
    <lineage>
        <taxon>Eukaryota</taxon>
        <taxon>Fungi</taxon>
        <taxon>Dikarya</taxon>
        <taxon>Ascomycota</taxon>
        <taxon>Pezizomycotina</taxon>
        <taxon>Sordariomycetes</taxon>
        <taxon>Hypocreomycetidae</taxon>
        <taxon>Glomerellales</taxon>
        <taxon>Glomerellaceae</taxon>
        <taxon>Colletotrichum</taxon>
        <taxon>Colletotrichum gloeosporioides species complex</taxon>
    </lineage>
</organism>
<protein>
    <submittedName>
        <fullName evidence="1">Uncharacterized protein</fullName>
    </submittedName>
</protein>
<reference evidence="1" key="1">
    <citation type="submission" date="2023-01" db="EMBL/GenBank/DDBJ databases">
        <title>Colletotrichum chrysophilum M932 genome sequence.</title>
        <authorList>
            <person name="Baroncelli R."/>
        </authorList>
    </citation>
    <scope>NUCLEOTIDE SEQUENCE</scope>
    <source>
        <strain evidence="1">M932</strain>
    </source>
</reference>
<comment type="caution">
    <text evidence="1">The sequence shown here is derived from an EMBL/GenBank/DDBJ whole genome shotgun (WGS) entry which is preliminary data.</text>
</comment>
<gene>
    <name evidence="1" type="ORF">CCHR01_18489</name>
</gene>
<dbReference type="AlphaFoldDB" id="A0AAD9E852"/>
<keyword evidence="2" id="KW-1185">Reference proteome</keyword>
<evidence type="ECO:0000313" key="1">
    <source>
        <dbReference type="EMBL" id="KAK1838890.1"/>
    </source>
</evidence>
<evidence type="ECO:0000313" key="2">
    <source>
        <dbReference type="Proteomes" id="UP001243330"/>
    </source>
</evidence>
<proteinExistence type="predicted"/>
<dbReference type="Proteomes" id="UP001243330">
    <property type="component" value="Unassembled WGS sequence"/>
</dbReference>
<name>A0AAD9E852_9PEZI</name>